<keyword evidence="2" id="KW-1185">Reference proteome</keyword>
<accession>A0A938XWG1</accession>
<dbReference type="RefSeq" id="WP_204519451.1">
    <property type="nucleotide sequence ID" value="NZ_BAABIN010000036.1"/>
</dbReference>
<evidence type="ECO:0000313" key="2">
    <source>
        <dbReference type="Proteomes" id="UP000717624"/>
    </source>
</evidence>
<reference evidence="1" key="1">
    <citation type="submission" date="2021-01" db="EMBL/GenBank/DDBJ databases">
        <title>Genomic Encyclopedia of Type Strains, Phase IV (KMG-IV): sequencing the most valuable type-strain genomes for metagenomic binning, comparative biology and taxonomic classification.</title>
        <authorList>
            <person name="Goeker M."/>
        </authorList>
    </citation>
    <scope>NUCLEOTIDE SEQUENCE</scope>
    <source>
        <strain evidence="1">DSM 25523</strain>
    </source>
</reference>
<dbReference type="AlphaFoldDB" id="A0A938XWG1"/>
<comment type="caution">
    <text evidence="1">The sequence shown here is derived from an EMBL/GenBank/DDBJ whole genome shotgun (WGS) entry which is preliminary data.</text>
</comment>
<proteinExistence type="predicted"/>
<dbReference type="EMBL" id="JAFBEB010000015">
    <property type="protein sequence ID" value="MBM7591758.1"/>
    <property type="molecule type" value="Genomic_DNA"/>
</dbReference>
<dbReference type="Proteomes" id="UP000717624">
    <property type="component" value="Unassembled WGS sequence"/>
</dbReference>
<gene>
    <name evidence="1" type="ORF">JOD01_003410</name>
</gene>
<evidence type="ECO:0000313" key="1">
    <source>
        <dbReference type="EMBL" id="MBM7591758.1"/>
    </source>
</evidence>
<protein>
    <submittedName>
        <fullName evidence="1">Uncharacterized protein</fullName>
    </submittedName>
</protein>
<sequence>MQIFKLFYTERVMPELNVEFIKGSNPEVFGIQVKPENYREFMNSHYNLLRRYKVQQHIMSNYKFIQLIKSKSRFGIHIGDIKFTEEEDLVQTNNEMYLELRKAISADDFNSVIECLQALDADGYKISRIECFTETGERINVHYNGTISFSSSLETMEPYIKNSLLIDYLVKGPEVLH</sequence>
<name>A0A938XWG1_9BACL</name>
<organism evidence="1 2">
    <name type="scientific">Brevibacillus fulvus</name>
    <dbReference type="NCBI Taxonomy" id="1125967"/>
    <lineage>
        <taxon>Bacteria</taxon>
        <taxon>Bacillati</taxon>
        <taxon>Bacillota</taxon>
        <taxon>Bacilli</taxon>
        <taxon>Bacillales</taxon>
        <taxon>Paenibacillaceae</taxon>
        <taxon>Brevibacillus</taxon>
    </lineage>
</organism>